<keyword evidence="13" id="KW-0511">Multifunctional enzyme</keyword>
<keyword evidence="10 17" id="KW-0520">NAD</keyword>
<evidence type="ECO:0000313" key="22">
    <source>
        <dbReference type="EMBL" id="PSR32967.1"/>
    </source>
</evidence>
<feature type="binding site" evidence="17">
    <location>
        <position position="431"/>
    </location>
    <ligand>
        <name>(6S)-NADPHX</name>
        <dbReference type="ChEBI" id="CHEBI:64076"/>
    </ligand>
</feature>
<dbReference type="NCBIfam" id="TIGR00197">
    <property type="entry name" value="yjeF_nterm"/>
    <property type="match status" value="1"/>
</dbReference>
<keyword evidence="11 18" id="KW-0413">Isomerase</keyword>
<evidence type="ECO:0000256" key="2">
    <source>
        <dbReference type="ARBA" id="ARBA00000909"/>
    </source>
</evidence>
<evidence type="ECO:0000256" key="3">
    <source>
        <dbReference type="ARBA" id="ARBA00006001"/>
    </source>
</evidence>
<feature type="binding site" evidence="18">
    <location>
        <position position="154"/>
    </location>
    <ligand>
        <name>(6S)-NADPHX</name>
        <dbReference type="ChEBI" id="CHEBI:64076"/>
    </ligand>
</feature>
<comment type="function">
    <text evidence="17">Catalyzes the dehydration of the S-form of NAD(P)HX at the expense of ADP, which is converted to AMP. Together with NAD(P)HX epimerase, which catalyzes the epimerization of the S- and R-forms, the enzyme allows the repair of both epimers of NAD(P)HX, a damaged form of NAD(P)H that is a result of enzymatic or heat-dependent hydration.</text>
</comment>
<evidence type="ECO:0000256" key="11">
    <source>
        <dbReference type="ARBA" id="ARBA00023235"/>
    </source>
</evidence>
<dbReference type="Pfam" id="PF01256">
    <property type="entry name" value="Carb_kinase"/>
    <property type="match status" value="1"/>
</dbReference>
<dbReference type="Pfam" id="PF03853">
    <property type="entry name" value="YjeF_N"/>
    <property type="match status" value="1"/>
</dbReference>
<comment type="catalytic activity">
    <reaction evidence="1 18 19">
        <text>(6R)-NADHX = (6S)-NADHX</text>
        <dbReference type="Rhea" id="RHEA:32215"/>
        <dbReference type="ChEBI" id="CHEBI:64074"/>
        <dbReference type="ChEBI" id="CHEBI:64075"/>
        <dbReference type="EC" id="5.1.99.6"/>
    </reaction>
</comment>
<evidence type="ECO:0000256" key="10">
    <source>
        <dbReference type="ARBA" id="ARBA00023027"/>
    </source>
</evidence>
<feature type="binding site" evidence="18">
    <location>
        <position position="60"/>
    </location>
    <ligand>
        <name>K(+)</name>
        <dbReference type="ChEBI" id="CHEBI:29103"/>
    </ligand>
</feature>
<dbReference type="CDD" id="cd01171">
    <property type="entry name" value="YXKO-related"/>
    <property type="match status" value="1"/>
</dbReference>
<dbReference type="PANTHER" id="PTHR12592">
    <property type="entry name" value="ATP-DEPENDENT (S)-NAD(P)H-HYDRATE DEHYDRATASE FAMILY MEMBER"/>
    <property type="match status" value="1"/>
</dbReference>
<comment type="function">
    <text evidence="14 19">Bifunctional enzyme that catalyzes the epimerization of the S- and R-forms of NAD(P)HX and the dehydration of the S-form of NAD(P)HX at the expense of ADP, which is converted to AMP. This allows the repair of both epimers of NAD(P)HX, a damaged form of NAD(P)H that is a result of enzymatic or heat-dependent hydration.</text>
</comment>
<feature type="binding site" evidence="17">
    <location>
        <position position="367"/>
    </location>
    <ligand>
        <name>(6S)-NADPHX</name>
        <dbReference type="ChEBI" id="CHEBI:64076"/>
    </ligand>
</feature>
<evidence type="ECO:0000256" key="15">
    <source>
        <dbReference type="ARBA" id="ARBA00048238"/>
    </source>
</evidence>
<sequence>MTTQIWTKDQTKAQDGHAMANGVPFLSLMEVAGSKVAQYIRTRLKFEQRQIEVLAGKGANGGDGLVVARYLAPYYDVTVRLVDGVPRFDGAEAMLRAAQSLGAQVKTGWPADLAADLLVDGVFGTGFHGSVNNTPLADIYESINRRQIPVVAIDLLSGVAADSGDYHGPSINALATITFGASKWGHWGYPGASMRGELVVADIGLGVIGESTDCWLDARTAKEWLPSLSQLGHKYQRGRVVVVGGSKNMAGAPLLSAMAALRTGAGLVTLIVPQGVADRIAAPPTILVHEGPGSHGSLHWSDEETRLAAAADVIVVGPGLGQGVAPAVLEALLGLGKPTVIDADGLRLLKQYSRGTGTSAPMILTPHSGEAARLLDLQDVDQDRPKAARQLMDRYQATVILKGAYSIIGDMGKLTVNPTGTPEMATPGSGDVLAGMVGSLLAQGLDPGAAAALAAYWHGWAGMVAKNRYGQSVVATDLIDGIAKARRWVEDQACPSSAPTSM</sequence>
<feature type="binding site" evidence="17">
    <location>
        <position position="319"/>
    </location>
    <ligand>
        <name>(6S)-NADPHX</name>
        <dbReference type="ChEBI" id="CHEBI:64076"/>
    </ligand>
</feature>
<dbReference type="EMBL" id="PXYW01000029">
    <property type="protein sequence ID" value="PSR32967.1"/>
    <property type="molecule type" value="Genomic_DNA"/>
</dbReference>
<dbReference type="SUPFAM" id="SSF53613">
    <property type="entry name" value="Ribokinase-like"/>
    <property type="match status" value="1"/>
</dbReference>
<comment type="catalytic activity">
    <reaction evidence="16 17 19">
        <text>(6S)-NADPHX + ADP = AMP + phosphate + NADPH + H(+)</text>
        <dbReference type="Rhea" id="RHEA:32235"/>
        <dbReference type="ChEBI" id="CHEBI:15378"/>
        <dbReference type="ChEBI" id="CHEBI:43474"/>
        <dbReference type="ChEBI" id="CHEBI:57783"/>
        <dbReference type="ChEBI" id="CHEBI:64076"/>
        <dbReference type="ChEBI" id="CHEBI:456215"/>
        <dbReference type="ChEBI" id="CHEBI:456216"/>
        <dbReference type="EC" id="4.2.1.136"/>
    </reaction>
</comment>
<feature type="binding site" evidence="18">
    <location>
        <position position="120"/>
    </location>
    <ligand>
        <name>K(+)</name>
        <dbReference type="ChEBI" id="CHEBI:29103"/>
    </ligand>
</feature>
<keyword evidence="6 17" id="KW-0547">Nucleotide-binding</keyword>
<dbReference type="PANTHER" id="PTHR12592:SF0">
    <property type="entry name" value="ATP-DEPENDENT (S)-NAD(P)H-HYDRATE DEHYDRATASE"/>
    <property type="match status" value="1"/>
</dbReference>
<evidence type="ECO:0000256" key="1">
    <source>
        <dbReference type="ARBA" id="ARBA00000013"/>
    </source>
</evidence>
<comment type="catalytic activity">
    <reaction evidence="2 18 19">
        <text>(6R)-NADPHX = (6S)-NADPHX</text>
        <dbReference type="Rhea" id="RHEA:32227"/>
        <dbReference type="ChEBI" id="CHEBI:64076"/>
        <dbReference type="ChEBI" id="CHEBI:64077"/>
        <dbReference type="EC" id="5.1.99.6"/>
    </reaction>
</comment>
<keyword evidence="5 18" id="KW-0479">Metal-binding</keyword>
<comment type="subunit">
    <text evidence="17">Homotetramer.</text>
</comment>
<dbReference type="HAMAP" id="MF_01965">
    <property type="entry name" value="NADHX_dehydratase"/>
    <property type="match status" value="1"/>
</dbReference>
<dbReference type="InterPro" id="IPR000631">
    <property type="entry name" value="CARKD"/>
</dbReference>
<keyword evidence="7 17" id="KW-0067">ATP-binding</keyword>
<dbReference type="GO" id="GO:0046872">
    <property type="term" value="F:metal ion binding"/>
    <property type="evidence" value="ECO:0007669"/>
    <property type="project" value="UniProtKB-UniRule"/>
</dbReference>
<feature type="binding site" evidence="18">
    <location>
        <begin position="59"/>
        <end position="63"/>
    </location>
    <ligand>
        <name>(6S)-NADPHX</name>
        <dbReference type="ChEBI" id="CHEBI:64076"/>
    </ligand>
</feature>
<feature type="binding site" evidence="17">
    <location>
        <begin position="402"/>
        <end position="406"/>
    </location>
    <ligand>
        <name>AMP</name>
        <dbReference type="ChEBI" id="CHEBI:456215"/>
    </ligand>
</feature>
<evidence type="ECO:0000259" key="21">
    <source>
        <dbReference type="PROSITE" id="PS51385"/>
    </source>
</evidence>
<dbReference type="Gene3D" id="3.40.1190.20">
    <property type="match status" value="1"/>
</dbReference>
<comment type="cofactor">
    <cofactor evidence="18 19">
        <name>K(+)</name>
        <dbReference type="ChEBI" id="CHEBI:29103"/>
    </cofactor>
    <text evidence="18 19">Binds 1 potassium ion per subunit.</text>
</comment>
<dbReference type="EC" id="4.2.1.136" evidence="19"/>
<comment type="function">
    <text evidence="18">Catalyzes the epimerization of the S- and R-forms of NAD(P)HX, a damaged form of NAD(P)H that is a result of enzymatic or heat-dependent hydration. This is a prerequisite for the S-specific NAD(P)H-hydrate dehydratase to allow the repair of both epimers of NAD(P)HX.</text>
</comment>
<dbReference type="InterPro" id="IPR029056">
    <property type="entry name" value="Ribokinase-like"/>
</dbReference>
<dbReference type="Gene3D" id="3.40.50.10260">
    <property type="entry name" value="YjeF N-terminal domain"/>
    <property type="match status" value="1"/>
</dbReference>
<evidence type="ECO:0000256" key="6">
    <source>
        <dbReference type="ARBA" id="ARBA00022741"/>
    </source>
</evidence>
<comment type="catalytic activity">
    <reaction evidence="15 17 19">
        <text>(6S)-NADHX + ADP = AMP + phosphate + NADH + H(+)</text>
        <dbReference type="Rhea" id="RHEA:32223"/>
        <dbReference type="ChEBI" id="CHEBI:15378"/>
        <dbReference type="ChEBI" id="CHEBI:43474"/>
        <dbReference type="ChEBI" id="CHEBI:57945"/>
        <dbReference type="ChEBI" id="CHEBI:64074"/>
        <dbReference type="ChEBI" id="CHEBI:456215"/>
        <dbReference type="ChEBI" id="CHEBI:456216"/>
        <dbReference type="EC" id="4.2.1.136"/>
    </reaction>
</comment>
<reference evidence="22 23" key="1">
    <citation type="journal article" date="2014" name="BMC Genomics">
        <title>Comparison of environmental and isolate Sulfobacillus genomes reveals diverse carbon, sulfur, nitrogen, and hydrogen metabolisms.</title>
        <authorList>
            <person name="Justice N.B."/>
            <person name="Norman A."/>
            <person name="Brown C.T."/>
            <person name="Singh A."/>
            <person name="Thomas B.C."/>
            <person name="Banfield J.F."/>
        </authorList>
    </citation>
    <scope>NUCLEOTIDE SEQUENCE [LARGE SCALE GENOMIC DNA]</scope>
    <source>
        <strain evidence="22">AMDSBA4</strain>
    </source>
</reference>
<feature type="domain" description="YjeF N-terminal" evidence="21">
    <location>
        <begin position="11"/>
        <end position="211"/>
    </location>
</feature>
<evidence type="ECO:0000256" key="14">
    <source>
        <dbReference type="ARBA" id="ARBA00025153"/>
    </source>
</evidence>
<name>A0A2T2XER4_9FIRM</name>
<evidence type="ECO:0000256" key="5">
    <source>
        <dbReference type="ARBA" id="ARBA00022723"/>
    </source>
</evidence>
<evidence type="ECO:0000259" key="20">
    <source>
        <dbReference type="PROSITE" id="PS51383"/>
    </source>
</evidence>
<dbReference type="GO" id="GO:0005524">
    <property type="term" value="F:ATP binding"/>
    <property type="evidence" value="ECO:0007669"/>
    <property type="project" value="UniProtKB-UniRule"/>
</dbReference>
<evidence type="ECO:0000256" key="18">
    <source>
        <dbReference type="HAMAP-Rule" id="MF_01966"/>
    </source>
</evidence>
<keyword evidence="8 17" id="KW-0521">NADP</keyword>
<keyword evidence="12 17" id="KW-0456">Lyase</keyword>
<evidence type="ECO:0000256" key="7">
    <source>
        <dbReference type="ARBA" id="ARBA00022840"/>
    </source>
</evidence>
<dbReference type="SUPFAM" id="SSF64153">
    <property type="entry name" value="YjeF N-terminal domain-like"/>
    <property type="match status" value="1"/>
</dbReference>
<dbReference type="PROSITE" id="PS51385">
    <property type="entry name" value="YJEF_N"/>
    <property type="match status" value="1"/>
</dbReference>
<evidence type="ECO:0000256" key="17">
    <source>
        <dbReference type="HAMAP-Rule" id="MF_01965"/>
    </source>
</evidence>
<evidence type="ECO:0000256" key="4">
    <source>
        <dbReference type="ARBA" id="ARBA00009524"/>
    </source>
</evidence>
<dbReference type="GO" id="GO:0052856">
    <property type="term" value="F:NAD(P)HX epimerase activity"/>
    <property type="evidence" value="ECO:0007669"/>
    <property type="project" value="UniProtKB-UniRule"/>
</dbReference>
<dbReference type="PIRSF" id="PIRSF017184">
    <property type="entry name" value="Nnr"/>
    <property type="match status" value="1"/>
</dbReference>
<evidence type="ECO:0000256" key="19">
    <source>
        <dbReference type="PIRNR" id="PIRNR017184"/>
    </source>
</evidence>
<evidence type="ECO:0000256" key="9">
    <source>
        <dbReference type="ARBA" id="ARBA00022958"/>
    </source>
</evidence>
<dbReference type="NCBIfam" id="TIGR00196">
    <property type="entry name" value="yjeF_cterm"/>
    <property type="match status" value="1"/>
</dbReference>
<feature type="binding site" evidence="17">
    <location>
        <position position="252"/>
    </location>
    <ligand>
        <name>(6S)-NADPHX</name>
        <dbReference type="ChEBI" id="CHEBI:64076"/>
    </ligand>
</feature>
<comment type="caution">
    <text evidence="22">The sequence shown here is derived from an EMBL/GenBank/DDBJ whole genome shotgun (WGS) entry which is preliminary data.</text>
</comment>
<proteinExistence type="inferred from homology"/>
<dbReference type="EC" id="5.1.99.6" evidence="19"/>
<feature type="binding site" evidence="18">
    <location>
        <position position="157"/>
    </location>
    <ligand>
        <name>K(+)</name>
        <dbReference type="ChEBI" id="CHEBI:29103"/>
    </ligand>
</feature>
<comment type="similarity">
    <text evidence="3 19">In the N-terminal section; belongs to the NnrE/AIBP family.</text>
</comment>
<dbReference type="HAMAP" id="MF_01966">
    <property type="entry name" value="NADHX_epimerase"/>
    <property type="match status" value="1"/>
</dbReference>
<feature type="binding site" evidence="17">
    <location>
        <position position="430"/>
    </location>
    <ligand>
        <name>AMP</name>
        <dbReference type="ChEBI" id="CHEBI:456215"/>
    </ligand>
</feature>
<dbReference type="PROSITE" id="PS51383">
    <property type="entry name" value="YJEF_C_3"/>
    <property type="match status" value="1"/>
</dbReference>
<dbReference type="InterPro" id="IPR004443">
    <property type="entry name" value="YjeF_N_dom"/>
</dbReference>
<dbReference type="InterPro" id="IPR036652">
    <property type="entry name" value="YjeF_N_dom_sf"/>
</dbReference>
<feature type="binding site" evidence="18">
    <location>
        <begin position="124"/>
        <end position="130"/>
    </location>
    <ligand>
        <name>(6S)-NADPHX</name>
        <dbReference type="ChEBI" id="CHEBI:64076"/>
    </ligand>
</feature>
<comment type="similarity">
    <text evidence="17">Belongs to the NnrD/CARKD family.</text>
</comment>
<dbReference type="GO" id="GO:0110051">
    <property type="term" value="P:metabolite repair"/>
    <property type="evidence" value="ECO:0007669"/>
    <property type="project" value="TreeGrafter"/>
</dbReference>
<comment type="similarity">
    <text evidence="4 19">In the C-terminal section; belongs to the NnrD/CARKD family.</text>
</comment>
<comment type="cofactor">
    <cofactor evidence="17">
        <name>Mg(2+)</name>
        <dbReference type="ChEBI" id="CHEBI:18420"/>
    </cofactor>
</comment>
<organism evidence="22 23">
    <name type="scientific">Sulfobacillus benefaciens</name>
    <dbReference type="NCBI Taxonomy" id="453960"/>
    <lineage>
        <taxon>Bacteria</taxon>
        <taxon>Bacillati</taxon>
        <taxon>Bacillota</taxon>
        <taxon>Clostridia</taxon>
        <taxon>Eubacteriales</taxon>
        <taxon>Clostridiales Family XVII. Incertae Sedis</taxon>
        <taxon>Sulfobacillus</taxon>
    </lineage>
</organism>
<dbReference type="GO" id="GO:0046496">
    <property type="term" value="P:nicotinamide nucleotide metabolic process"/>
    <property type="evidence" value="ECO:0007669"/>
    <property type="project" value="UniProtKB-UniRule"/>
</dbReference>
<accession>A0A2T2XER4</accession>
<evidence type="ECO:0000256" key="12">
    <source>
        <dbReference type="ARBA" id="ARBA00023239"/>
    </source>
</evidence>
<evidence type="ECO:0000256" key="8">
    <source>
        <dbReference type="ARBA" id="ARBA00022857"/>
    </source>
</evidence>
<keyword evidence="9 18" id="KW-0630">Potassium</keyword>
<comment type="caution">
    <text evidence="18">Lacks conserved residue(s) required for the propagation of feature annotation.</text>
</comment>
<evidence type="ECO:0000256" key="13">
    <source>
        <dbReference type="ARBA" id="ARBA00023268"/>
    </source>
</evidence>
<dbReference type="AlphaFoldDB" id="A0A2T2XER4"/>
<dbReference type="GO" id="GO:0052855">
    <property type="term" value="F:ADP-dependent NAD(P)H-hydrate dehydratase activity"/>
    <property type="evidence" value="ECO:0007669"/>
    <property type="project" value="UniProtKB-UniRule"/>
</dbReference>
<evidence type="ECO:0000313" key="23">
    <source>
        <dbReference type="Proteomes" id="UP000242972"/>
    </source>
</evidence>
<dbReference type="InterPro" id="IPR030677">
    <property type="entry name" value="Nnr"/>
</dbReference>
<comment type="similarity">
    <text evidence="18">Belongs to the NnrE/AIBP family.</text>
</comment>
<gene>
    <name evidence="17" type="primary">nnrD</name>
    <name evidence="18" type="synonym">nnrE</name>
    <name evidence="22" type="ORF">C7B46_11980</name>
</gene>
<dbReference type="Proteomes" id="UP000242972">
    <property type="component" value="Unassembled WGS sequence"/>
</dbReference>
<protein>
    <recommendedName>
        <fullName evidence="19">Bifunctional NAD(P)H-hydrate repair enzyme</fullName>
    </recommendedName>
    <alternativeName>
        <fullName evidence="19">Nicotinamide nucleotide repair protein</fullName>
    </alternativeName>
    <domain>
        <recommendedName>
            <fullName evidence="19">ADP-dependent (S)-NAD(P)H-hydrate dehydratase</fullName>
            <ecNumber evidence="19">4.2.1.136</ecNumber>
        </recommendedName>
        <alternativeName>
            <fullName evidence="19">ADP-dependent NAD(P)HX dehydratase</fullName>
        </alternativeName>
    </domain>
    <domain>
        <recommendedName>
            <fullName evidence="19">NAD(P)H-hydrate epimerase</fullName>
            <ecNumber evidence="19">5.1.99.6</ecNumber>
        </recommendedName>
    </domain>
</protein>
<evidence type="ECO:0000256" key="16">
    <source>
        <dbReference type="ARBA" id="ARBA00049209"/>
    </source>
</evidence>
<feature type="domain" description="YjeF C-terminal" evidence="20">
    <location>
        <begin position="217"/>
        <end position="489"/>
    </location>
</feature>